<reference evidence="1 2" key="2">
    <citation type="submission" date="2018-11" db="EMBL/GenBank/DDBJ databases">
        <authorList>
            <consortium name="Pathogen Informatics"/>
        </authorList>
    </citation>
    <scope>NUCLEOTIDE SEQUENCE [LARGE SCALE GENOMIC DNA]</scope>
</reference>
<dbReference type="EMBL" id="UYWY01001227">
    <property type="protein sequence ID" value="VDM26421.1"/>
    <property type="molecule type" value="Genomic_DNA"/>
</dbReference>
<evidence type="ECO:0000313" key="3">
    <source>
        <dbReference type="WBParaSite" id="TCNE_0000156401-mRNA-1"/>
    </source>
</evidence>
<protein>
    <submittedName>
        <fullName evidence="3">F-box domain-containing protein</fullName>
    </submittedName>
</protein>
<evidence type="ECO:0000313" key="2">
    <source>
        <dbReference type="Proteomes" id="UP000050794"/>
    </source>
</evidence>
<dbReference type="AlphaFoldDB" id="A0A183TZ95"/>
<sequence>MDGHEEQELIVESLRNSKLNLNSPNSFRIRTKRERKRKKPGTVVLPQAIRSAAVVRRPSSTKYWPLSADNCSLECLPVTVLCDVAACLDISDQNNFAYSCHKAREAVKLFLRSRRNVSVSSIFVRQFPRVDEWKWTSLHNVLDEVAIALRLIPSHSISSLDVRPFYKLHIDDLNLLAIRAQKFTIYLLSSP</sequence>
<gene>
    <name evidence="1" type="ORF">TCNE_LOCUS1565</name>
</gene>
<dbReference type="WBParaSite" id="TCNE_0000156401-mRNA-1">
    <property type="protein sequence ID" value="TCNE_0000156401-mRNA-1"/>
    <property type="gene ID" value="TCNE_0000156401"/>
</dbReference>
<name>A0A183TZ95_TOXCA</name>
<proteinExistence type="predicted"/>
<reference evidence="3" key="1">
    <citation type="submission" date="2016-06" db="UniProtKB">
        <authorList>
            <consortium name="WormBaseParasite"/>
        </authorList>
    </citation>
    <scope>IDENTIFICATION</scope>
</reference>
<keyword evidence="2" id="KW-1185">Reference proteome</keyword>
<evidence type="ECO:0000313" key="1">
    <source>
        <dbReference type="EMBL" id="VDM26421.1"/>
    </source>
</evidence>
<organism evidence="2 3">
    <name type="scientific">Toxocara canis</name>
    <name type="common">Canine roundworm</name>
    <dbReference type="NCBI Taxonomy" id="6265"/>
    <lineage>
        <taxon>Eukaryota</taxon>
        <taxon>Metazoa</taxon>
        <taxon>Ecdysozoa</taxon>
        <taxon>Nematoda</taxon>
        <taxon>Chromadorea</taxon>
        <taxon>Rhabditida</taxon>
        <taxon>Spirurina</taxon>
        <taxon>Ascaridomorpha</taxon>
        <taxon>Ascaridoidea</taxon>
        <taxon>Toxocaridae</taxon>
        <taxon>Toxocara</taxon>
    </lineage>
</organism>
<dbReference type="Proteomes" id="UP000050794">
    <property type="component" value="Unassembled WGS sequence"/>
</dbReference>
<accession>A0A183TZ95</accession>